<evidence type="ECO:0000313" key="2">
    <source>
        <dbReference type="Proteomes" id="UP001162501"/>
    </source>
</evidence>
<reference evidence="1" key="1">
    <citation type="submission" date="2023-05" db="EMBL/GenBank/DDBJ databases">
        <authorList>
            <consortium name="ELIXIR-Norway"/>
        </authorList>
    </citation>
    <scope>NUCLEOTIDE SEQUENCE</scope>
</reference>
<evidence type="ECO:0000313" key="1">
    <source>
        <dbReference type="EMBL" id="CAN0263853.1"/>
    </source>
</evidence>
<dbReference type="Proteomes" id="UP001162501">
    <property type="component" value="Chromosome 25"/>
</dbReference>
<dbReference type="EMBL" id="OX596109">
    <property type="protein sequence ID" value="CAN0263853.1"/>
    <property type="molecule type" value="Genomic_DNA"/>
</dbReference>
<accession>A0AC59Z673</accession>
<organism evidence="1 2">
    <name type="scientific">Rangifer tarandus platyrhynchus</name>
    <name type="common">Svalbard reindeer</name>
    <dbReference type="NCBI Taxonomy" id="3082113"/>
    <lineage>
        <taxon>Eukaryota</taxon>
        <taxon>Metazoa</taxon>
        <taxon>Chordata</taxon>
        <taxon>Craniata</taxon>
        <taxon>Vertebrata</taxon>
        <taxon>Euteleostomi</taxon>
        <taxon>Mammalia</taxon>
        <taxon>Eutheria</taxon>
        <taxon>Laurasiatheria</taxon>
        <taxon>Artiodactyla</taxon>
        <taxon>Ruminantia</taxon>
        <taxon>Pecora</taxon>
        <taxon>Cervidae</taxon>
        <taxon>Odocoileinae</taxon>
        <taxon>Rangifer</taxon>
    </lineage>
</organism>
<sequence length="132" mass="14090">MHRSASFLGAHSLPRSPFVMQMPSPGASPRVLESCGLSRVGPEVKTPWVLQPTPLHGELSWGLAEEPQLQTQTGLRSDRSAASAPRAGVAAAPLEAPGCQAPPILLELPWVERPGFTVLSCPDTAHRRRSQA</sequence>
<protein>
    <submittedName>
        <fullName evidence="1">Uncharacterized protein</fullName>
    </submittedName>
</protein>
<name>A0AC59Z673_RANTA</name>
<gene>
    <name evidence="1" type="ORF">MRATA1EN22A_LOCUS14548</name>
</gene>
<proteinExistence type="predicted"/>
<reference evidence="1" key="2">
    <citation type="submission" date="2025-03" db="EMBL/GenBank/DDBJ databases">
        <authorList>
            <consortium name="ELIXIR-Norway"/>
            <consortium name="Elixir Norway"/>
        </authorList>
    </citation>
    <scope>NUCLEOTIDE SEQUENCE</scope>
</reference>